<protein>
    <submittedName>
        <fullName evidence="1">Uncharacterized protein</fullName>
    </submittedName>
</protein>
<dbReference type="InterPro" id="IPR036397">
    <property type="entry name" value="RNaseH_sf"/>
</dbReference>
<dbReference type="AlphaFoldDB" id="A0A8J5H7W8"/>
<name>A0A8J5H7W8_ZINOF</name>
<keyword evidence="2" id="KW-1185">Reference proteome</keyword>
<evidence type="ECO:0000313" key="1">
    <source>
        <dbReference type="EMBL" id="KAG6521134.1"/>
    </source>
</evidence>
<comment type="caution">
    <text evidence="1">The sequence shown here is derived from an EMBL/GenBank/DDBJ whole genome shotgun (WGS) entry which is preliminary data.</text>
</comment>
<dbReference type="Proteomes" id="UP000734854">
    <property type="component" value="Unassembled WGS sequence"/>
</dbReference>
<sequence>MEKPHVDFGLKLLGGDVMSIPGLYKFVQVNVEFMFLSGDTSVQLEFSPLLLVGGRDIVLVDVLSRRIPLISDRPTIIFGADVTHSHPGEDSSPSIVVVNASKAYFCPEGKSRTAWFTIELQVTCEMGS</sequence>
<reference evidence="1 2" key="1">
    <citation type="submission" date="2020-08" db="EMBL/GenBank/DDBJ databases">
        <title>Plant Genome Project.</title>
        <authorList>
            <person name="Zhang R.-G."/>
        </authorList>
    </citation>
    <scope>NUCLEOTIDE SEQUENCE [LARGE SCALE GENOMIC DNA]</scope>
    <source>
        <tissue evidence="1">Rhizome</tissue>
    </source>
</reference>
<accession>A0A8J5H7W8</accession>
<proteinExistence type="predicted"/>
<dbReference type="GO" id="GO:0003676">
    <property type="term" value="F:nucleic acid binding"/>
    <property type="evidence" value="ECO:0007669"/>
    <property type="project" value="InterPro"/>
</dbReference>
<gene>
    <name evidence="1" type="ORF">ZIOFF_018200</name>
</gene>
<dbReference type="EMBL" id="JACMSC010000005">
    <property type="protein sequence ID" value="KAG6521134.1"/>
    <property type="molecule type" value="Genomic_DNA"/>
</dbReference>
<evidence type="ECO:0000313" key="2">
    <source>
        <dbReference type="Proteomes" id="UP000734854"/>
    </source>
</evidence>
<organism evidence="1 2">
    <name type="scientific">Zingiber officinale</name>
    <name type="common">Ginger</name>
    <name type="synonym">Amomum zingiber</name>
    <dbReference type="NCBI Taxonomy" id="94328"/>
    <lineage>
        <taxon>Eukaryota</taxon>
        <taxon>Viridiplantae</taxon>
        <taxon>Streptophyta</taxon>
        <taxon>Embryophyta</taxon>
        <taxon>Tracheophyta</taxon>
        <taxon>Spermatophyta</taxon>
        <taxon>Magnoliopsida</taxon>
        <taxon>Liliopsida</taxon>
        <taxon>Zingiberales</taxon>
        <taxon>Zingiberaceae</taxon>
        <taxon>Zingiber</taxon>
    </lineage>
</organism>
<dbReference type="Gene3D" id="3.30.420.10">
    <property type="entry name" value="Ribonuclease H-like superfamily/Ribonuclease H"/>
    <property type="match status" value="1"/>
</dbReference>